<feature type="domain" description="DUF1592" evidence="5">
    <location>
        <begin position="1013"/>
        <end position="1139"/>
    </location>
</feature>
<dbReference type="RefSeq" id="WP_277864578.1">
    <property type="nucleotide sequence ID" value="NZ_JARRAG010000004.1"/>
</dbReference>
<evidence type="ECO:0000259" key="4">
    <source>
        <dbReference type="Pfam" id="PF07627"/>
    </source>
</evidence>
<feature type="domain" description="DUF1595" evidence="7">
    <location>
        <begin position="945"/>
        <end position="1001"/>
    </location>
</feature>
<name>A0ABT6FL07_9BACT</name>
<evidence type="ECO:0000259" key="2">
    <source>
        <dbReference type="Pfam" id="PF07624"/>
    </source>
</evidence>
<feature type="signal peptide" evidence="1">
    <location>
        <begin position="1"/>
        <end position="29"/>
    </location>
</feature>
<feature type="domain" description="Cytochrome C Planctomycete-type" evidence="6">
    <location>
        <begin position="54"/>
        <end position="101"/>
    </location>
</feature>
<proteinExistence type="predicted"/>
<dbReference type="Pfam" id="PF07626">
    <property type="entry name" value="PSD3"/>
    <property type="match status" value="1"/>
</dbReference>
<evidence type="ECO:0000313" key="9">
    <source>
        <dbReference type="Proteomes" id="UP001216907"/>
    </source>
</evidence>
<evidence type="ECO:0000259" key="6">
    <source>
        <dbReference type="Pfam" id="PF07635"/>
    </source>
</evidence>
<dbReference type="InterPro" id="IPR011478">
    <property type="entry name" value="DUF1585"/>
</dbReference>
<sequence length="1359" mass="146315">MSRPTTFRGLRSLGFVVLLAFAPAATTWAAPPDSFESLAREYGGQVRPMLAKFCLDCHSTEDKEGDLDLEAFARLDDVRHAPATWQKVAEMLDNGEMPPKESPKPEPAERAAIRGWVGRYLRAEAFADAGDPGPVVLRRLNNAQYTYTLRDLTGFDFQPAREFPADSAAGEGFTNTGDALVMSPALLGKYLDAAKKVAAHAVLLPDGMRFAPGETRRDWAEELLVAIRSLYARHADGEGKIAFDKYLTAGLEERDAIAAGRETYDSVAQRRGLNARYLKALAGVLAGGEPSPVLDPLRARWKAAKPGDVPALLAEITAWQAALTKFQTVGHMKSWVAAIDPVVARQDLRFKLPDVGDAREVVVNLAAGGVERSSVVVWENLRIARAGRPDVAIRDLRAIAEGMAARREQVVASAAKCLEAAAEALAAPATADRDALARKHEVDPEILGAWLACLGIGPNAPTKLELFTERMQDVGGFDFVKGWGSSETPLAVANASKETVHIPGELKGRGVAVHPSPTLRAGAGWACPVAGEYRINAQIQHVHPACGNGTTWRLELRRGAVRIALADGVAVGPTPAKAGPFGPIALNPGDLIALAVSPRDGNHSCDLTAVDLTVTAAGEGGRKWDLAADVSGDAMAANPHADGFGNAAVWSFFREPDADSGGLALPAGSLLARWLATPEPTERAAIAGRLQKLLASGPAGAAAADVALYRGLTTPGGPIIPAQPSGGPIPADSTWGLDPATFGPTAVAAGIGVGDLAVRSPSTVAIRIPAELAAGAELMGSAVARPVEGGDDFVQLRITTGAPANVPGLRPDAPVLVVPGGTAETRLKAAFAEFRAWFPPAVCYEKIVPVDEVVTLTLFHREDEPLRRLLLDDAEAARLDRLWVELHFVTQDALTQVGAFNQLMEYATQDSDPRLFEPFRKPIHERAEAFRKELIAAEPRQLDALIAFASQAYRRPTTDREAQELRELYARLRAEELPHDEAFRLTLARILMAPNFLYRLEKAPVGVKSASASDWELASRLSYFLTSSAPDAALREAAAAGKLRDPDVLAAQAKRLMQSPDVRRLAEEFACQWLHIYDFDTLDEKSERHFPTFAALKGAMYEEAILFFADLFRNDAPVLSIYDADHTFLNQALAEHYQIPGVTGPEWRRVDGVRKHGRGGILGLAATLAQQSGASRTSPILRGNWVTEVLLGERTPKPPKNVPILPDDEASGGGLSVRQLVEKHTKDIRCAGCHAKMDPYGFSLEAYDAIGRFRDKDAAGQPIDAHAKLPDGSEVDGGDGLRSHLLTKRREAVERQFCKKLLGYALGRGLMLTDEPLLDEMRLRLESEGHRVSSAVDAIVRSRQFREVRGASPVLAEAR</sequence>
<accession>A0ABT6FL07</accession>
<dbReference type="Pfam" id="PF07627">
    <property type="entry name" value="PSCyt3"/>
    <property type="match status" value="1"/>
</dbReference>
<dbReference type="Pfam" id="PF07635">
    <property type="entry name" value="PSCyt1"/>
    <property type="match status" value="1"/>
</dbReference>
<dbReference type="InterPro" id="IPR011429">
    <property type="entry name" value="Cyt_c_Planctomycete-type"/>
</dbReference>
<protein>
    <submittedName>
        <fullName evidence="8">DUF1592 domain-containing protein</fullName>
    </submittedName>
</protein>
<feature type="domain" description="DUF1587" evidence="3">
    <location>
        <begin position="138"/>
        <end position="202"/>
    </location>
</feature>
<evidence type="ECO:0000259" key="5">
    <source>
        <dbReference type="Pfam" id="PF07631"/>
    </source>
</evidence>
<keyword evidence="9" id="KW-1185">Reference proteome</keyword>
<dbReference type="EMBL" id="JARRAG010000004">
    <property type="protein sequence ID" value="MDG3008251.1"/>
    <property type="molecule type" value="Genomic_DNA"/>
</dbReference>
<dbReference type="Pfam" id="PF07631">
    <property type="entry name" value="PSD4"/>
    <property type="match status" value="1"/>
</dbReference>
<dbReference type="Pfam" id="PF07637">
    <property type="entry name" value="PSD5"/>
    <property type="match status" value="1"/>
</dbReference>
<dbReference type="InterPro" id="IPR013042">
    <property type="entry name" value="DUF1592"/>
</dbReference>
<evidence type="ECO:0000313" key="8">
    <source>
        <dbReference type="EMBL" id="MDG3008251.1"/>
    </source>
</evidence>
<feature type="domain" description="DUF1585" evidence="2">
    <location>
        <begin position="1271"/>
        <end position="1345"/>
    </location>
</feature>
<dbReference type="Proteomes" id="UP001216907">
    <property type="component" value="Unassembled WGS sequence"/>
</dbReference>
<keyword evidence="1" id="KW-0732">Signal</keyword>
<organism evidence="8 9">
    <name type="scientific">Paludisphaera mucosa</name>
    <dbReference type="NCBI Taxonomy" id="3030827"/>
    <lineage>
        <taxon>Bacteria</taxon>
        <taxon>Pseudomonadati</taxon>
        <taxon>Planctomycetota</taxon>
        <taxon>Planctomycetia</taxon>
        <taxon>Isosphaerales</taxon>
        <taxon>Isosphaeraceae</taxon>
        <taxon>Paludisphaera</taxon>
    </lineage>
</organism>
<evidence type="ECO:0000259" key="3">
    <source>
        <dbReference type="Pfam" id="PF07626"/>
    </source>
</evidence>
<dbReference type="InterPro" id="IPR013039">
    <property type="entry name" value="DUF1588"/>
</dbReference>
<dbReference type="Pfam" id="PF07624">
    <property type="entry name" value="PSD2"/>
    <property type="match status" value="1"/>
</dbReference>
<gene>
    <name evidence="8" type="ORF">PZE19_31170</name>
</gene>
<dbReference type="InterPro" id="IPR013036">
    <property type="entry name" value="DUF1587"/>
</dbReference>
<feature type="domain" description="DUF1588" evidence="4">
    <location>
        <begin position="1158"/>
        <end position="1257"/>
    </location>
</feature>
<evidence type="ECO:0000256" key="1">
    <source>
        <dbReference type="SAM" id="SignalP"/>
    </source>
</evidence>
<comment type="caution">
    <text evidence="8">The sequence shown here is derived from an EMBL/GenBank/DDBJ whole genome shotgun (WGS) entry which is preliminary data.</text>
</comment>
<evidence type="ECO:0000259" key="7">
    <source>
        <dbReference type="Pfam" id="PF07637"/>
    </source>
</evidence>
<reference evidence="8 9" key="1">
    <citation type="submission" date="2023-03" db="EMBL/GenBank/DDBJ databases">
        <title>Paludisphaera mucosa sp. nov. a novel planctomycete from northern fen.</title>
        <authorList>
            <person name="Ivanova A."/>
        </authorList>
    </citation>
    <scope>NUCLEOTIDE SEQUENCE [LARGE SCALE GENOMIC DNA]</scope>
    <source>
        <strain evidence="8 9">Pla2</strain>
    </source>
</reference>
<dbReference type="InterPro" id="IPR013043">
    <property type="entry name" value="DUF1595"/>
</dbReference>
<feature type="chain" id="PRO_5045250544" evidence="1">
    <location>
        <begin position="30"/>
        <end position="1359"/>
    </location>
</feature>